<gene>
    <name evidence="2" type="ORF">BDV29DRAFT_156801</name>
</gene>
<protein>
    <submittedName>
        <fullName evidence="2">Uncharacterized protein</fullName>
    </submittedName>
</protein>
<feature type="compositionally biased region" description="Polar residues" evidence="1">
    <location>
        <begin position="76"/>
        <end position="90"/>
    </location>
</feature>
<evidence type="ECO:0000256" key="1">
    <source>
        <dbReference type="SAM" id="MobiDB-lite"/>
    </source>
</evidence>
<keyword evidence="3" id="KW-1185">Reference proteome</keyword>
<sequence>MGKESIGIEYAALMRHNSEGTYLYSPPLFREFYPGSCGFFDSTGGWKEITNLTDPEQVKSKGYSPVRVVLDRKKNPQSSVWESRTSNGSSKRGGRAAPGFSGALTAGVPVDASVEGKGHSGRSGKAALVTGPSVTKEEIDGPFDEPVVDWVKANAVRLVGSDWAREIKKNGLWVIQIAYVTQECGVRMLNETDRDFNLALDIGVTGVGKLGVGGEWSEKLESVGWTTFKATTEDKGLVVSFAGIHFKPTTFSSFYRGPMKEAKADSYLRTGEPNEFEGTSFDLTYKKVGTGSGLDEEEKGERVVENESKLLESKRLLVLRTLDSAEREQGPNEERQYMMSILNNSGDSPEEAQERRDLIDFMWNGMLEHFGDGILDYL</sequence>
<dbReference type="Proteomes" id="UP000326565">
    <property type="component" value="Unassembled WGS sequence"/>
</dbReference>
<feature type="region of interest" description="Disordered" evidence="1">
    <location>
        <begin position="74"/>
        <end position="101"/>
    </location>
</feature>
<accession>A0A5N5X0Q2</accession>
<dbReference type="EMBL" id="ML732212">
    <property type="protein sequence ID" value="KAB8074321.1"/>
    <property type="molecule type" value="Genomic_DNA"/>
</dbReference>
<proteinExistence type="predicted"/>
<dbReference type="OrthoDB" id="2883672at2759"/>
<evidence type="ECO:0000313" key="3">
    <source>
        <dbReference type="Proteomes" id="UP000326565"/>
    </source>
</evidence>
<organism evidence="2 3">
    <name type="scientific">Aspergillus leporis</name>
    <dbReference type="NCBI Taxonomy" id="41062"/>
    <lineage>
        <taxon>Eukaryota</taxon>
        <taxon>Fungi</taxon>
        <taxon>Dikarya</taxon>
        <taxon>Ascomycota</taxon>
        <taxon>Pezizomycotina</taxon>
        <taxon>Eurotiomycetes</taxon>
        <taxon>Eurotiomycetidae</taxon>
        <taxon>Eurotiales</taxon>
        <taxon>Aspergillaceae</taxon>
        <taxon>Aspergillus</taxon>
        <taxon>Aspergillus subgen. Circumdati</taxon>
    </lineage>
</organism>
<dbReference type="AlphaFoldDB" id="A0A5N5X0Q2"/>
<name>A0A5N5X0Q2_9EURO</name>
<reference evidence="2 3" key="1">
    <citation type="submission" date="2019-04" db="EMBL/GenBank/DDBJ databases">
        <title>Friends and foes A comparative genomics study of 23 Aspergillus species from section Flavi.</title>
        <authorList>
            <consortium name="DOE Joint Genome Institute"/>
            <person name="Kjaerbolling I."/>
            <person name="Vesth T."/>
            <person name="Frisvad J.C."/>
            <person name="Nybo J.L."/>
            <person name="Theobald S."/>
            <person name="Kildgaard S."/>
            <person name="Isbrandt T."/>
            <person name="Kuo A."/>
            <person name="Sato A."/>
            <person name="Lyhne E.K."/>
            <person name="Kogle M.E."/>
            <person name="Wiebenga A."/>
            <person name="Kun R.S."/>
            <person name="Lubbers R.J."/>
            <person name="Makela M.R."/>
            <person name="Barry K."/>
            <person name="Chovatia M."/>
            <person name="Clum A."/>
            <person name="Daum C."/>
            <person name="Haridas S."/>
            <person name="He G."/>
            <person name="LaButti K."/>
            <person name="Lipzen A."/>
            <person name="Mondo S."/>
            <person name="Riley R."/>
            <person name="Salamov A."/>
            <person name="Simmons B.A."/>
            <person name="Magnuson J.K."/>
            <person name="Henrissat B."/>
            <person name="Mortensen U.H."/>
            <person name="Larsen T.O."/>
            <person name="Devries R.P."/>
            <person name="Grigoriev I.V."/>
            <person name="Machida M."/>
            <person name="Baker S.E."/>
            <person name="Andersen M.R."/>
        </authorList>
    </citation>
    <scope>NUCLEOTIDE SEQUENCE [LARGE SCALE GENOMIC DNA]</scope>
    <source>
        <strain evidence="2 3">CBS 151.66</strain>
    </source>
</reference>
<evidence type="ECO:0000313" key="2">
    <source>
        <dbReference type="EMBL" id="KAB8074321.1"/>
    </source>
</evidence>